<proteinExistence type="predicted"/>
<dbReference type="GO" id="GO:0005544">
    <property type="term" value="F:calcium-dependent phospholipid binding"/>
    <property type="evidence" value="ECO:0007669"/>
    <property type="project" value="TreeGrafter"/>
</dbReference>
<dbReference type="GO" id="GO:0005509">
    <property type="term" value="F:calcium ion binding"/>
    <property type="evidence" value="ECO:0007669"/>
    <property type="project" value="TreeGrafter"/>
</dbReference>
<dbReference type="Proteomes" id="UP000887574">
    <property type="component" value="Unplaced"/>
</dbReference>
<feature type="compositionally biased region" description="Polar residues" evidence="1">
    <location>
        <begin position="335"/>
        <end position="352"/>
    </location>
</feature>
<evidence type="ECO:0000256" key="1">
    <source>
        <dbReference type="SAM" id="MobiDB-lite"/>
    </source>
</evidence>
<feature type="region of interest" description="Disordered" evidence="1">
    <location>
        <begin position="660"/>
        <end position="695"/>
    </location>
</feature>
<evidence type="ECO:0000313" key="4">
    <source>
        <dbReference type="WBParaSite" id="jg26743"/>
    </source>
</evidence>
<dbReference type="Gene3D" id="2.60.40.150">
    <property type="entry name" value="C2 domain"/>
    <property type="match status" value="2"/>
</dbReference>
<dbReference type="GO" id="GO:0001786">
    <property type="term" value="F:phosphatidylserine binding"/>
    <property type="evidence" value="ECO:0007669"/>
    <property type="project" value="TreeGrafter"/>
</dbReference>
<sequence length="695" mass="74316">MMTPYHHTSTHFLDPSTACHRRQLPATPFKEEGEGFLPTRRGSSPRATVQFIFHIFQGVVMSPPPEPSANHNMLLERRPSSGRRLPPEPILAAKTMVAPAPVVQERSFAVAPPAVVVMPLVPAGAGGVLSGGLQRSSSTRNPSHSLSGASGAASNRPSHQLPPMPVAQSFEASNHRLARMSSSSSSSAATTADSGYSVGAPCIPSAVLFPPQSTAASTIVQPTSSNSSAAMSKRQSTVPEPRIQLPPPSILQTPSSAPQTPRNSAGDANLSANGVGYVPQRKFSDAFDTNSANSRNGSMAYLLEQQHILRREFTSTPDSAVNSARSNSSSLSPSIEQLNCNGGSKSGSDFDESSMTTAAAASGAACMDARVHGLDPSLYGGAAAATRLCCPAIASSATTAVVSASSSWQNAENEPRPKGLGLIHCTLQHFPVRKRLRVSVLKIEGLAGELRPELEIQPFCKVNIQPGTKQKQLSVVKRGRDAVFNQEFFFDNITTEELDSKMLSIEVLHQSAQKLQKILKLEKYFKKLGKIYLTTSIEKEARRLTINLIKVDDLPKWGIIGAPDVCVRITLSQGSSPAQTKSSRVLKSTTNAVYKEAVMFLVSTKPSDLQHTKITISVHDLSRSVTGDDVIGSVYLGELAMDKSEVEQWKNTIGNIGKEYKGSHHLKSNRQNAPNVHVSETQSDGEDNNTTAADG</sequence>
<feature type="compositionally biased region" description="Polar residues" evidence="1">
    <location>
        <begin position="250"/>
        <end position="263"/>
    </location>
</feature>
<protein>
    <submittedName>
        <fullName evidence="4">C2 domain-containing protein</fullName>
    </submittedName>
</protein>
<feature type="region of interest" description="Disordered" evidence="1">
    <location>
        <begin position="218"/>
        <end position="272"/>
    </location>
</feature>
<dbReference type="PROSITE" id="PS50004">
    <property type="entry name" value="C2"/>
    <property type="match status" value="1"/>
</dbReference>
<accession>A0A915E4X4</accession>
<dbReference type="InterPro" id="IPR000008">
    <property type="entry name" value="C2_dom"/>
</dbReference>
<feature type="region of interest" description="Disordered" evidence="1">
    <location>
        <begin position="131"/>
        <end position="195"/>
    </location>
</feature>
<evidence type="ECO:0000313" key="3">
    <source>
        <dbReference type="Proteomes" id="UP000887574"/>
    </source>
</evidence>
<dbReference type="PANTHER" id="PTHR10024">
    <property type="entry name" value="SYNAPTOTAGMIN"/>
    <property type="match status" value="1"/>
</dbReference>
<dbReference type="GO" id="GO:0005886">
    <property type="term" value="C:plasma membrane"/>
    <property type="evidence" value="ECO:0007669"/>
    <property type="project" value="TreeGrafter"/>
</dbReference>
<name>A0A915E4X4_9BILA</name>
<dbReference type="GO" id="GO:0030276">
    <property type="term" value="F:clathrin binding"/>
    <property type="evidence" value="ECO:0007669"/>
    <property type="project" value="TreeGrafter"/>
</dbReference>
<dbReference type="AlphaFoldDB" id="A0A915E4X4"/>
<dbReference type="SUPFAM" id="SSF49562">
    <property type="entry name" value="C2 domain (Calcium/lipid-binding domain, CaLB)"/>
    <property type="match status" value="2"/>
</dbReference>
<feature type="compositionally biased region" description="Low complexity" evidence="1">
    <location>
        <begin position="181"/>
        <end position="194"/>
    </location>
</feature>
<dbReference type="PANTHER" id="PTHR10024:SF348">
    <property type="entry name" value="SYNAPTOTAGMIN-17"/>
    <property type="match status" value="1"/>
</dbReference>
<feature type="domain" description="C2" evidence="2">
    <location>
        <begin position="527"/>
        <end position="650"/>
    </location>
</feature>
<feature type="region of interest" description="Disordered" evidence="1">
    <location>
        <begin position="316"/>
        <end position="352"/>
    </location>
</feature>
<dbReference type="WBParaSite" id="jg26743">
    <property type="protein sequence ID" value="jg26743"/>
    <property type="gene ID" value="jg26743"/>
</dbReference>
<keyword evidence="3" id="KW-1185">Reference proteome</keyword>
<dbReference type="GO" id="GO:0017156">
    <property type="term" value="P:calcium-ion regulated exocytosis"/>
    <property type="evidence" value="ECO:0007669"/>
    <property type="project" value="TreeGrafter"/>
</dbReference>
<dbReference type="Pfam" id="PF00168">
    <property type="entry name" value="C2"/>
    <property type="match status" value="2"/>
</dbReference>
<dbReference type="GO" id="GO:0000149">
    <property type="term" value="F:SNARE binding"/>
    <property type="evidence" value="ECO:0007669"/>
    <property type="project" value="TreeGrafter"/>
</dbReference>
<dbReference type="SMART" id="SM00239">
    <property type="entry name" value="C2"/>
    <property type="match status" value="2"/>
</dbReference>
<feature type="compositionally biased region" description="Polar residues" evidence="1">
    <location>
        <begin position="133"/>
        <end position="146"/>
    </location>
</feature>
<evidence type="ECO:0000259" key="2">
    <source>
        <dbReference type="PROSITE" id="PS50004"/>
    </source>
</evidence>
<organism evidence="3 4">
    <name type="scientific">Ditylenchus dipsaci</name>
    <dbReference type="NCBI Taxonomy" id="166011"/>
    <lineage>
        <taxon>Eukaryota</taxon>
        <taxon>Metazoa</taxon>
        <taxon>Ecdysozoa</taxon>
        <taxon>Nematoda</taxon>
        <taxon>Chromadorea</taxon>
        <taxon>Rhabditida</taxon>
        <taxon>Tylenchina</taxon>
        <taxon>Tylenchomorpha</taxon>
        <taxon>Sphaerularioidea</taxon>
        <taxon>Anguinidae</taxon>
        <taxon>Anguininae</taxon>
        <taxon>Ditylenchus</taxon>
    </lineage>
</organism>
<dbReference type="InterPro" id="IPR035892">
    <property type="entry name" value="C2_domain_sf"/>
</dbReference>
<feature type="compositionally biased region" description="Low complexity" evidence="1">
    <location>
        <begin position="319"/>
        <end position="334"/>
    </location>
</feature>
<reference evidence="4" key="1">
    <citation type="submission" date="2022-11" db="UniProtKB">
        <authorList>
            <consortium name="WormBaseParasite"/>
        </authorList>
    </citation>
    <scope>IDENTIFICATION</scope>
</reference>
<dbReference type="GO" id="GO:0070382">
    <property type="term" value="C:exocytic vesicle"/>
    <property type="evidence" value="ECO:0007669"/>
    <property type="project" value="TreeGrafter"/>
</dbReference>
<feature type="compositionally biased region" description="Polar residues" evidence="1">
    <location>
        <begin position="669"/>
        <end position="695"/>
    </location>
</feature>
<feature type="compositionally biased region" description="Polar residues" evidence="1">
    <location>
        <begin position="218"/>
        <end position="238"/>
    </location>
</feature>